<proteinExistence type="predicted"/>
<dbReference type="RefSeq" id="WP_214655293.1">
    <property type="nucleotide sequence ID" value="NZ_RDOM01001082.1"/>
</dbReference>
<sequence>LPTAKAHKVIQWTGDNLKEVLEFTGKSEHFDEWFSSFEEYESFVKEHGYTFKLFGDRSTQVAHVGDYITKSFDRKRVWSQDEFSKHFVLSEMEESQLMGECEVHDSPKMQKLEEGIKSMENDDLNTLTPST</sequence>
<evidence type="ECO:0000313" key="1">
    <source>
        <dbReference type="EMBL" id="MBF4275320.1"/>
    </source>
</evidence>
<dbReference type="AlphaFoldDB" id="A0ABD4KXU5"/>
<dbReference type="EMBL" id="RDOM01001082">
    <property type="protein sequence ID" value="MBF4275320.1"/>
    <property type="molecule type" value="Genomic_DNA"/>
</dbReference>
<feature type="non-terminal residue" evidence="1">
    <location>
        <position position="131"/>
    </location>
</feature>
<comment type="caution">
    <text evidence="1">The sequence shown here is derived from an EMBL/GenBank/DDBJ whole genome shotgun (WGS) entry which is preliminary data.</text>
</comment>
<gene>
    <name evidence="1" type="ORF">EAY07_25605</name>
</gene>
<accession>A0ABD4KXU5</accession>
<protein>
    <submittedName>
        <fullName evidence="1">Uncharacterized protein</fullName>
    </submittedName>
</protein>
<dbReference type="Proteomes" id="UP000722957">
    <property type="component" value="Unassembled WGS sequence"/>
</dbReference>
<feature type="non-terminal residue" evidence="1">
    <location>
        <position position="1"/>
    </location>
</feature>
<organism evidence="1 2">
    <name type="scientific">Vibrio anguillarum</name>
    <name type="common">Listonella anguillarum</name>
    <dbReference type="NCBI Taxonomy" id="55601"/>
    <lineage>
        <taxon>Bacteria</taxon>
        <taxon>Pseudomonadati</taxon>
        <taxon>Pseudomonadota</taxon>
        <taxon>Gammaproteobacteria</taxon>
        <taxon>Vibrionales</taxon>
        <taxon>Vibrionaceae</taxon>
        <taxon>Vibrio</taxon>
    </lineage>
</organism>
<name>A0ABD4KXU5_VIBAN</name>
<reference evidence="1 2" key="1">
    <citation type="journal article" date="2021" name="PeerJ">
        <title>Analysis of 44 Vibrio anguillarum genomes reveals high genetic diversity.</title>
        <authorList>
            <person name="Hansen M.J."/>
            <person name="Dalsgaard I."/>
        </authorList>
    </citation>
    <scope>NUCLEOTIDE SEQUENCE [LARGE SCALE GENOMIC DNA]</scope>
    <source>
        <strain evidence="1 2">17-16730-2A</strain>
    </source>
</reference>
<evidence type="ECO:0000313" key="2">
    <source>
        <dbReference type="Proteomes" id="UP000722957"/>
    </source>
</evidence>